<comment type="caution">
    <text evidence="1">The sequence shown here is derived from an EMBL/GenBank/DDBJ whole genome shotgun (WGS) entry which is preliminary data.</text>
</comment>
<reference evidence="1" key="2">
    <citation type="journal article" date="2022" name="New Phytol.">
        <title>Evolutionary transition to the ectomycorrhizal habit in the genomes of a hyperdiverse lineage of mushroom-forming fungi.</title>
        <authorList>
            <person name="Looney B."/>
            <person name="Miyauchi S."/>
            <person name="Morin E."/>
            <person name="Drula E."/>
            <person name="Courty P.E."/>
            <person name="Kohler A."/>
            <person name="Kuo A."/>
            <person name="LaButti K."/>
            <person name="Pangilinan J."/>
            <person name="Lipzen A."/>
            <person name="Riley R."/>
            <person name="Andreopoulos W."/>
            <person name="He G."/>
            <person name="Johnson J."/>
            <person name="Nolan M."/>
            <person name="Tritt A."/>
            <person name="Barry K.W."/>
            <person name="Grigoriev I.V."/>
            <person name="Nagy L.G."/>
            <person name="Hibbett D."/>
            <person name="Henrissat B."/>
            <person name="Matheny P.B."/>
            <person name="Labbe J."/>
            <person name="Martin F.M."/>
        </authorList>
    </citation>
    <scope>NUCLEOTIDE SEQUENCE</scope>
    <source>
        <strain evidence="1">FP105234-sp</strain>
    </source>
</reference>
<keyword evidence="2" id="KW-1185">Reference proteome</keyword>
<accession>A0ACB8SA54</accession>
<name>A0ACB8SA54_9AGAM</name>
<evidence type="ECO:0000313" key="2">
    <source>
        <dbReference type="Proteomes" id="UP000814033"/>
    </source>
</evidence>
<protein>
    <submittedName>
        <fullName evidence="1">Uncharacterized protein</fullName>
    </submittedName>
</protein>
<sequence length="516" mass="56813">MARENEKYGYDAYSPAWRDDRYADQAAYDAHYWDAFYSRGGRGYDANSSRHPYQSPSSRRFYSTDAHRSSSPSRWSDAPSSSQHRYSSRHTPPPYASSPYVLPRSSPPSRDNVDDSRPRSRSATPPDPGSPTPSYLALSETPSARLTVPSRKLLILDLNGALLLRSARPPRPARNAPPAPPQPRKVHRRPYLTTLRAYLFSDATRQWLDVMVWSSAQPHNVGDMVEHSFEGDRVNLLAVWARDTLGLAQDHYHRKVQTVKDLAKPWAAFPALLSPPSPAASHSSIASSSPDSPRIHPEPPSALPPANDVEHSALTTLLLDDSPLKAVLQPYNHLCVPEYTQAQRNVDLAELERVKALQDDAHDVAHSTSALEAGADEDSTIVKKRKRKEKKNLKAAARRAQGQADPDAGSTSSSSEQALANANPDPQLDETLLAVVGILHSVRLQDNVAAWVRSGGLWDPQSDGPGNDAKKPSADALGDGTVSMWFQDPETVGYWARKGRHAMEELDLPVTHGVDR</sequence>
<evidence type="ECO:0000313" key="1">
    <source>
        <dbReference type="EMBL" id="KAI0052785.1"/>
    </source>
</evidence>
<reference evidence="1" key="1">
    <citation type="submission" date="2021-02" db="EMBL/GenBank/DDBJ databases">
        <authorList>
            <consortium name="DOE Joint Genome Institute"/>
            <person name="Ahrendt S."/>
            <person name="Looney B.P."/>
            <person name="Miyauchi S."/>
            <person name="Morin E."/>
            <person name="Drula E."/>
            <person name="Courty P.E."/>
            <person name="Chicoki N."/>
            <person name="Fauchery L."/>
            <person name="Kohler A."/>
            <person name="Kuo A."/>
            <person name="Labutti K."/>
            <person name="Pangilinan J."/>
            <person name="Lipzen A."/>
            <person name="Riley R."/>
            <person name="Andreopoulos W."/>
            <person name="He G."/>
            <person name="Johnson J."/>
            <person name="Barry K.W."/>
            <person name="Grigoriev I.V."/>
            <person name="Nagy L."/>
            <person name="Hibbett D."/>
            <person name="Henrissat B."/>
            <person name="Matheny P.B."/>
            <person name="Labbe J."/>
            <person name="Martin F."/>
        </authorList>
    </citation>
    <scope>NUCLEOTIDE SEQUENCE</scope>
    <source>
        <strain evidence="1">FP105234-sp</strain>
    </source>
</reference>
<dbReference type="Proteomes" id="UP000814033">
    <property type="component" value="Unassembled WGS sequence"/>
</dbReference>
<gene>
    <name evidence="1" type="ORF">FA95DRAFT_1601484</name>
</gene>
<proteinExistence type="predicted"/>
<organism evidence="1 2">
    <name type="scientific">Auriscalpium vulgare</name>
    <dbReference type="NCBI Taxonomy" id="40419"/>
    <lineage>
        <taxon>Eukaryota</taxon>
        <taxon>Fungi</taxon>
        <taxon>Dikarya</taxon>
        <taxon>Basidiomycota</taxon>
        <taxon>Agaricomycotina</taxon>
        <taxon>Agaricomycetes</taxon>
        <taxon>Russulales</taxon>
        <taxon>Auriscalpiaceae</taxon>
        <taxon>Auriscalpium</taxon>
    </lineage>
</organism>
<dbReference type="EMBL" id="MU275843">
    <property type="protein sequence ID" value="KAI0052785.1"/>
    <property type="molecule type" value="Genomic_DNA"/>
</dbReference>